<comment type="caution">
    <text evidence="4">The sequence shown here is derived from an EMBL/GenBank/DDBJ whole genome shotgun (WGS) entry which is preliminary data.</text>
</comment>
<evidence type="ECO:0000313" key="4">
    <source>
        <dbReference type="EMBL" id="CAL4082551.1"/>
    </source>
</evidence>
<gene>
    <name evidence="4" type="ORF">MNOR_LOCUS11932</name>
</gene>
<dbReference type="Proteomes" id="UP001497623">
    <property type="component" value="Unassembled WGS sequence"/>
</dbReference>
<accession>A0AAV2QFE2</accession>
<evidence type="ECO:0000259" key="3">
    <source>
        <dbReference type="PROSITE" id="PS51670"/>
    </source>
</evidence>
<evidence type="ECO:0000256" key="2">
    <source>
        <dbReference type="SAM" id="SignalP"/>
    </source>
</evidence>
<dbReference type="EMBL" id="CAXKWB010006377">
    <property type="protein sequence ID" value="CAL4082551.1"/>
    <property type="molecule type" value="Genomic_DNA"/>
</dbReference>
<dbReference type="PROSITE" id="PS51670">
    <property type="entry name" value="SHKT"/>
    <property type="match status" value="1"/>
</dbReference>
<protein>
    <recommendedName>
        <fullName evidence="3">ShKT domain-containing protein</fullName>
    </recommendedName>
</protein>
<dbReference type="InterPro" id="IPR003582">
    <property type="entry name" value="ShKT_dom"/>
</dbReference>
<evidence type="ECO:0000313" key="5">
    <source>
        <dbReference type="Proteomes" id="UP001497623"/>
    </source>
</evidence>
<keyword evidence="5" id="KW-1185">Reference proteome</keyword>
<feature type="signal peptide" evidence="2">
    <location>
        <begin position="1"/>
        <end position="18"/>
    </location>
</feature>
<proteinExistence type="predicted"/>
<dbReference type="AlphaFoldDB" id="A0AAV2QFE2"/>
<sequence length="133" mass="15088">MRSSFIFLVLVVIMRCSGQWLPPASPRANDVCTDQARADFCESLRIRGYCGEGQKFCRRTCGLCLPSRREHIAREYMMPEDVMDEMTFDPQHLDIFSGQHMEEGDILLPNGVTLEDILGGITSEPSVSYYSDE</sequence>
<feature type="domain" description="ShKT" evidence="3">
    <location>
        <begin position="32"/>
        <end position="64"/>
    </location>
</feature>
<comment type="caution">
    <text evidence="1">Lacks conserved residue(s) required for the propagation of feature annotation.</text>
</comment>
<reference evidence="4 5" key="1">
    <citation type="submission" date="2024-05" db="EMBL/GenBank/DDBJ databases">
        <authorList>
            <person name="Wallberg A."/>
        </authorList>
    </citation>
    <scope>NUCLEOTIDE SEQUENCE [LARGE SCALE GENOMIC DNA]</scope>
</reference>
<feature type="chain" id="PRO_5043920786" description="ShKT domain-containing protein" evidence="2">
    <location>
        <begin position="19"/>
        <end position="133"/>
    </location>
</feature>
<name>A0AAV2QFE2_MEGNR</name>
<keyword evidence="2" id="KW-0732">Signal</keyword>
<organism evidence="4 5">
    <name type="scientific">Meganyctiphanes norvegica</name>
    <name type="common">Northern krill</name>
    <name type="synonym">Thysanopoda norvegica</name>
    <dbReference type="NCBI Taxonomy" id="48144"/>
    <lineage>
        <taxon>Eukaryota</taxon>
        <taxon>Metazoa</taxon>
        <taxon>Ecdysozoa</taxon>
        <taxon>Arthropoda</taxon>
        <taxon>Crustacea</taxon>
        <taxon>Multicrustacea</taxon>
        <taxon>Malacostraca</taxon>
        <taxon>Eumalacostraca</taxon>
        <taxon>Eucarida</taxon>
        <taxon>Euphausiacea</taxon>
        <taxon>Euphausiidae</taxon>
        <taxon>Meganyctiphanes</taxon>
    </lineage>
</organism>
<evidence type="ECO:0000256" key="1">
    <source>
        <dbReference type="PROSITE-ProRule" id="PRU01005"/>
    </source>
</evidence>